<dbReference type="EMBL" id="LVYI01000006">
    <property type="protein sequence ID" value="OAP58214.1"/>
    <property type="molecule type" value="Genomic_DNA"/>
</dbReference>
<evidence type="ECO:0000313" key="15">
    <source>
        <dbReference type="Proteomes" id="UP000078343"/>
    </source>
</evidence>
<organism evidence="14 15">
    <name type="scientific">Fonsecaea erecta</name>
    <dbReference type="NCBI Taxonomy" id="1367422"/>
    <lineage>
        <taxon>Eukaryota</taxon>
        <taxon>Fungi</taxon>
        <taxon>Dikarya</taxon>
        <taxon>Ascomycota</taxon>
        <taxon>Pezizomycotina</taxon>
        <taxon>Eurotiomycetes</taxon>
        <taxon>Chaetothyriomycetidae</taxon>
        <taxon>Chaetothyriales</taxon>
        <taxon>Herpotrichiellaceae</taxon>
        <taxon>Fonsecaea</taxon>
    </lineage>
</organism>
<evidence type="ECO:0000256" key="10">
    <source>
        <dbReference type="ARBA" id="ARBA00041614"/>
    </source>
</evidence>
<name>A0A178ZEK2_9EURO</name>
<proteinExistence type="inferred from homology"/>
<dbReference type="RefSeq" id="XP_018691581.1">
    <property type="nucleotide sequence ID" value="XM_018838813.1"/>
</dbReference>
<keyword evidence="4" id="KW-0378">Hydrolase</keyword>
<dbReference type="GO" id="GO:0000272">
    <property type="term" value="P:polysaccharide catabolic process"/>
    <property type="evidence" value="ECO:0007669"/>
    <property type="project" value="UniProtKB-KW"/>
</dbReference>
<dbReference type="SUPFAM" id="SSF51445">
    <property type="entry name" value="(Trans)glycosidases"/>
    <property type="match status" value="1"/>
</dbReference>
<dbReference type="OrthoDB" id="2866996at2759"/>
<dbReference type="SUPFAM" id="SSF49785">
    <property type="entry name" value="Galactose-binding domain-like"/>
    <property type="match status" value="1"/>
</dbReference>
<dbReference type="Gene3D" id="2.60.40.10">
    <property type="entry name" value="Immunoglobulins"/>
    <property type="match status" value="1"/>
</dbReference>
<dbReference type="InterPro" id="IPR036156">
    <property type="entry name" value="Beta-gal/glucu_dom_sf"/>
</dbReference>
<dbReference type="STRING" id="1367422.A0A178ZEK2"/>
<dbReference type="Gene3D" id="3.20.20.80">
    <property type="entry name" value="Glycosidases"/>
    <property type="match status" value="1"/>
</dbReference>
<dbReference type="GO" id="GO:0004567">
    <property type="term" value="F:beta-mannosidase activity"/>
    <property type="evidence" value="ECO:0007669"/>
    <property type="project" value="UniProtKB-EC"/>
</dbReference>
<dbReference type="Pfam" id="PF00703">
    <property type="entry name" value="Glyco_hydro_2"/>
    <property type="match status" value="1"/>
</dbReference>
<feature type="domain" description="Glycoside hydrolase family 2 immunoglobulin-like beta-sandwich" evidence="11">
    <location>
        <begin position="202"/>
        <end position="308"/>
    </location>
</feature>
<dbReference type="Pfam" id="PF17786">
    <property type="entry name" value="Mannosidase_ig"/>
    <property type="match status" value="1"/>
</dbReference>
<comment type="catalytic activity">
    <reaction evidence="1">
        <text>Hydrolysis of terminal, non-reducing beta-D-mannose residues in beta-D-mannosides.</text>
        <dbReference type="EC" id="3.2.1.25"/>
    </reaction>
</comment>
<evidence type="ECO:0000256" key="3">
    <source>
        <dbReference type="ARBA" id="ARBA00012754"/>
    </source>
</evidence>
<evidence type="ECO:0000256" key="2">
    <source>
        <dbReference type="ARBA" id="ARBA00004740"/>
    </source>
</evidence>
<sequence length="898" mass="101798">MEALNTCVWFLSGKGAGSEICDKYSTTPEPLPTEIHLDLLANGVIPDPFNGKNEEAVQWVGEQTWVYERNFEVPEDAVGAPDPHAALVFEGLDTFATVKLNGRDILKSDNMFVSHRVEISEDMLVKENGSFTAQCLQIVFENAERVGDEEVLQHPSHDWFTFNAGRARLATRKAQYHYGWDWGPKLMCCGPWKPIYLDLYSARISDISIHTNLGPDLQYAELQVVVAIDGPASQAEVKLRREGVIQQSQTVHVEQHIARAVFHVQNPDLWWPFTLGEANLYEASVSLYQSQGSGSSVVDNMRKPFGIRKVEMVQHPLPDQGGSTFFFRINNVPIFAAGSCWIPADSFLTRVSPQRYRDWVKLARDSNQVMIRVWGGGVYEHESFYDACDQMGVLVWQDFMFACGNFPAHVQMRNRVAVEAEQNVRRLRHHPSIVLWCGNNEDYIIPVLRQLEYDSSEKDLGKILESKFPARYFYEHMLPAICEDLTPGTPYWPGSPFGGAMANSQEVGDIHQWHVWHLEMFPYQDFPRLAGRFVSEFGMQALPGLDTVKEFFPPGYRPHASGDILENEYLKWHNKMEDGSDRMAHYGHENIKFETGSLPAYVYSTQLIQSEALSAAYRSWRRLWQGPGKEYCGGALVWQLNDCWPVISWAIADYYLRPKMAYWAVKRECASITTGIARVKQDNRTDHLEVWAVNMMLSNVKVDVHVDGWSVVTGKPVFHHLMLEAFTLKMNQSTELGRLDLKAFAPLRFKSSGKGSNFEDVVFAVRLVESRSDGHGASHSASKLGISPKILAHHINFHEPLKEVPFQAKARNLILRVVRNETEIVVEATANLPIKGLLVQIADDPDTKWEDNGVDLVPGQAARLRLLGKGLEVGQEDRLRARWLGGEWRGQDKVWPSL</sequence>
<comment type="similarity">
    <text evidence="8">Belongs to the glycosyl hydrolase 2 family. Beta-mannosidase B subfamily.</text>
</comment>
<comment type="caution">
    <text evidence="14">The sequence shown here is derived from an EMBL/GenBank/DDBJ whole genome shotgun (WGS) entry which is preliminary data.</text>
</comment>
<evidence type="ECO:0000256" key="9">
    <source>
        <dbReference type="ARBA" id="ARBA00041069"/>
    </source>
</evidence>
<evidence type="ECO:0000259" key="11">
    <source>
        <dbReference type="Pfam" id="PF00703"/>
    </source>
</evidence>
<dbReference type="InterPro" id="IPR041447">
    <property type="entry name" value="Mannosidase_ig"/>
</dbReference>
<keyword evidence="15" id="KW-1185">Reference proteome</keyword>
<evidence type="ECO:0000256" key="8">
    <source>
        <dbReference type="ARBA" id="ARBA00038429"/>
    </source>
</evidence>
<dbReference type="EC" id="3.2.1.25" evidence="3"/>
<dbReference type="InterPro" id="IPR054593">
    <property type="entry name" value="Beta-mannosidase-like_N2"/>
</dbReference>
<dbReference type="InterPro" id="IPR008979">
    <property type="entry name" value="Galactose-bd-like_sf"/>
</dbReference>
<dbReference type="AlphaFoldDB" id="A0A178ZEK2"/>
<dbReference type="Proteomes" id="UP000078343">
    <property type="component" value="Unassembled WGS sequence"/>
</dbReference>
<dbReference type="InterPro" id="IPR050887">
    <property type="entry name" value="Beta-mannosidase_GH2"/>
</dbReference>
<dbReference type="GO" id="GO:0006516">
    <property type="term" value="P:glycoprotein catabolic process"/>
    <property type="evidence" value="ECO:0007669"/>
    <property type="project" value="TreeGrafter"/>
</dbReference>
<keyword evidence="6" id="KW-0326">Glycosidase</keyword>
<dbReference type="InterPro" id="IPR006102">
    <property type="entry name" value="Ig-like_GH2"/>
</dbReference>
<comment type="pathway">
    <text evidence="2">Glycan metabolism; N-glycan degradation.</text>
</comment>
<protein>
    <recommendedName>
        <fullName evidence="9">Beta-mannosidase B</fullName>
        <ecNumber evidence="3">3.2.1.25</ecNumber>
    </recommendedName>
    <alternativeName>
        <fullName evidence="10">Mannanase B</fullName>
    </alternativeName>
</protein>
<reference evidence="14 15" key="1">
    <citation type="submission" date="2016-04" db="EMBL/GenBank/DDBJ databases">
        <title>Draft genome of Fonsecaea erecta CBS 125763.</title>
        <authorList>
            <person name="Weiss V.A."/>
            <person name="Vicente V.A."/>
            <person name="Raittz R.T."/>
            <person name="Moreno L.F."/>
            <person name="De Souza E.M."/>
            <person name="Pedrosa F.O."/>
            <person name="Steffens M.B."/>
            <person name="Faoro H."/>
            <person name="Tadra-Sfeir M.Z."/>
            <person name="Najafzadeh M.J."/>
            <person name="Felipe M.S."/>
            <person name="Teixeira M."/>
            <person name="Sun J."/>
            <person name="Xi L."/>
            <person name="Gomes R."/>
            <person name="De Azevedo C.M."/>
            <person name="Salgado C.G."/>
            <person name="Da Silva M.B."/>
            <person name="Nascimento M.F."/>
            <person name="Queiroz-Telles F."/>
            <person name="Attili D.S."/>
            <person name="Gorbushina A."/>
        </authorList>
    </citation>
    <scope>NUCLEOTIDE SEQUENCE [LARGE SCALE GENOMIC DNA]</scope>
    <source>
        <strain evidence="14 15">CBS 125763</strain>
    </source>
</reference>
<dbReference type="PANTHER" id="PTHR43730:SF1">
    <property type="entry name" value="BETA-MANNOSIDASE"/>
    <property type="match status" value="1"/>
</dbReference>
<feature type="domain" description="Mannosidase Ig/CBM-like" evidence="12">
    <location>
        <begin position="687"/>
        <end position="802"/>
    </location>
</feature>
<dbReference type="Pfam" id="PF22666">
    <property type="entry name" value="Glyco_hydro_2_N2"/>
    <property type="match status" value="1"/>
</dbReference>
<dbReference type="Gene3D" id="2.60.120.260">
    <property type="entry name" value="Galactose-binding domain-like"/>
    <property type="match status" value="1"/>
</dbReference>
<evidence type="ECO:0000256" key="6">
    <source>
        <dbReference type="ARBA" id="ARBA00023295"/>
    </source>
</evidence>
<evidence type="ECO:0000259" key="13">
    <source>
        <dbReference type="Pfam" id="PF22666"/>
    </source>
</evidence>
<dbReference type="InterPro" id="IPR013783">
    <property type="entry name" value="Ig-like_fold"/>
</dbReference>
<evidence type="ECO:0000256" key="1">
    <source>
        <dbReference type="ARBA" id="ARBA00000829"/>
    </source>
</evidence>
<evidence type="ECO:0000313" key="14">
    <source>
        <dbReference type="EMBL" id="OAP58214.1"/>
    </source>
</evidence>
<dbReference type="InterPro" id="IPR017853">
    <property type="entry name" value="GH"/>
</dbReference>
<gene>
    <name evidence="14" type="ORF">AYL99_07304</name>
</gene>
<evidence type="ECO:0000256" key="7">
    <source>
        <dbReference type="ARBA" id="ARBA00023326"/>
    </source>
</evidence>
<accession>A0A178ZEK2</accession>
<evidence type="ECO:0000256" key="5">
    <source>
        <dbReference type="ARBA" id="ARBA00023277"/>
    </source>
</evidence>
<keyword evidence="5" id="KW-0119">Carbohydrate metabolism</keyword>
<feature type="domain" description="Beta-mannosidase-like galactose-binding" evidence="13">
    <location>
        <begin position="27"/>
        <end position="193"/>
    </location>
</feature>
<dbReference type="SUPFAM" id="SSF49303">
    <property type="entry name" value="beta-Galactosidase/glucuronidase domain"/>
    <property type="match status" value="1"/>
</dbReference>
<evidence type="ECO:0000259" key="12">
    <source>
        <dbReference type="Pfam" id="PF17786"/>
    </source>
</evidence>
<keyword evidence="7" id="KW-0624">Polysaccharide degradation</keyword>
<dbReference type="PANTHER" id="PTHR43730">
    <property type="entry name" value="BETA-MANNOSIDASE"/>
    <property type="match status" value="1"/>
</dbReference>
<evidence type="ECO:0000256" key="4">
    <source>
        <dbReference type="ARBA" id="ARBA00022801"/>
    </source>
</evidence>
<dbReference type="GeneID" id="30011472"/>
<dbReference type="FunFam" id="3.20.20.80:FF:000050">
    <property type="entry name" value="Beta-mannosidase B"/>
    <property type="match status" value="1"/>
</dbReference>